<evidence type="ECO:0000256" key="1">
    <source>
        <dbReference type="ARBA" id="ARBA00005381"/>
    </source>
</evidence>
<dbReference type="PANTHER" id="PTHR43081">
    <property type="entry name" value="ADENYLATE CYCLASE, TERMINAL-DIFFERENTIATION SPECIFIC-RELATED"/>
    <property type="match status" value="1"/>
</dbReference>
<keyword evidence="5" id="KW-1185">Reference proteome</keyword>
<feature type="region of interest" description="Disordered" evidence="2">
    <location>
        <begin position="330"/>
        <end position="362"/>
    </location>
</feature>
<gene>
    <name evidence="4" type="ORF">FHX41_5224</name>
</gene>
<dbReference type="AlphaFoldDB" id="A0A543ILJ6"/>
<evidence type="ECO:0000313" key="4">
    <source>
        <dbReference type="EMBL" id="TQM71455.1"/>
    </source>
</evidence>
<dbReference type="GO" id="GO:0009190">
    <property type="term" value="P:cyclic nucleotide biosynthetic process"/>
    <property type="evidence" value="ECO:0007669"/>
    <property type="project" value="InterPro"/>
</dbReference>
<evidence type="ECO:0000259" key="3">
    <source>
        <dbReference type="PROSITE" id="PS50125"/>
    </source>
</evidence>
<organism evidence="4 5">
    <name type="scientific">Actinomadura hallensis</name>
    <dbReference type="NCBI Taxonomy" id="337895"/>
    <lineage>
        <taxon>Bacteria</taxon>
        <taxon>Bacillati</taxon>
        <taxon>Actinomycetota</taxon>
        <taxon>Actinomycetes</taxon>
        <taxon>Streptosporangiales</taxon>
        <taxon>Thermomonosporaceae</taxon>
        <taxon>Actinomadura</taxon>
    </lineage>
</organism>
<dbReference type="GO" id="GO:0004016">
    <property type="term" value="F:adenylate cyclase activity"/>
    <property type="evidence" value="ECO:0007669"/>
    <property type="project" value="UniProtKB-ARBA"/>
</dbReference>
<proteinExistence type="inferred from homology"/>
<dbReference type="GO" id="GO:0035556">
    <property type="term" value="P:intracellular signal transduction"/>
    <property type="evidence" value="ECO:0007669"/>
    <property type="project" value="InterPro"/>
</dbReference>
<dbReference type="SUPFAM" id="SSF55073">
    <property type="entry name" value="Nucleotide cyclase"/>
    <property type="match status" value="1"/>
</dbReference>
<sequence>MMAAGLPDPKEIEELLLGGELRYTRVDAVRLAGVSREFSGKVWRAFGYPSMPDETVAYTEGDVAALERLGRLVEDGILDEDGVVRLVRAFGQTMSRLAEWQVSLLGSMLPQDANDASSAEAVQTIVEIAEKHIGEFEPLVVHAWRRQLAAAGTRALGTAATRENGDPAGRPMTTVGFADMVSFTQVSRELEEIELARVVEWFEETAADIVASLGGRLVKTLGDEVLFSAETPETGAEIALTIAATIQDETEVPDVRVGAAYGPVLPLMGDVFGTTVNLAARLTSLARPGTVVIDSELAAQLENEPDYEVARIVRRPVRGLGIIQPYVLRRNEKPKSADNEKPKSADTDADTGRDADRDAEAS</sequence>
<dbReference type="InterPro" id="IPR001054">
    <property type="entry name" value="A/G_cyclase"/>
</dbReference>
<comment type="caution">
    <text evidence="4">The sequence shown here is derived from an EMBL/GenBank/DDBJ whole genome shotgun (WGS) entry which is preliminary data.</text>
</comment>
<comment type="similarity">
    <text evidence="1">Belongs to the adenylyl cyclase class-3 family.</text>
</comment>
<reference evidence="4 5" key="1">
    <citation type="submission" date="2019-06" db="EMBL/GenBank/DDBJ databases">
        <title>Sequencing the genomes of 1000 actinobacteria strains.</title>
        <authorList>
            <person name="Klenk H.-P."/>
        </authorList>
    </citation>
    <scope>NUCLEOTIDE SEQUENCE [LARGE SCALE GENOMIC DNA]</scope>
    <source>
        <strain evidence="4 5">DSM 45043</strain>
    </source>
</reference>
<dbReference type="PROSITE" id="PS50125">
    <property type="entry name" value="GUANYLATE_CYCLASE_2"/>
    <property type="match status" value="1"/>
</dbReference>
<evidence type="ECO:0000313" key="5">
    <source>
        <dbReference type="Proteomes" id="UP000316706"/>
    </source>
</evidence>
<accession>A0A543ILJ6</accession>
<feature type="domain" description="Guanylate cyclase" evidence="3">
    <location>
        <begin position="174"/>
        <end position="283"/>
    </location>
</feature>
<dbReference type="InterPro" id="IPR050697">
    <property type="entry name" value="Adenylyl/Guanylyl_Cyclase_3/4"/>
</dbReference>
<name>A0A543ILJ6_9ACTN</name>
<protein>
    <submittedName>
        <fullName evidence="4">Adenylate cyclase</fullName>
    </submittedName>
</protein>
<dbReference type="SMART" id="SM00044">
    <property type="entry name" value="CYCc"/>
    <property type="match status" value="1"/>
</dbReference>
<dbReference type="Proteomes" id="UP000316706">
    <property type="component" value="Unassembled WGS sequence"/>
</dbReference>
<dbReference type="Gene3D" id="3.30.70.1230">
    <property type="entry name" value="Nucleotide cyclase"/>
    <property type="match status" value="1"/>
</dbReference>
<dbReference type="InterPro" id="IPR029787">
    <property type="entry name" value="Nucleotide_cyclase"/>
</dbReference>
<evidence type="ECO:0000256" key="2">
    <source>
        <dbReference type="SAM" id="MobiDB-lite"/>
    </source>
</evidence>
<dbReference type="CDD" id="cd07302">
    <property type="entry name" value="CHD"/>
    <property type="match status" value="1"/>
</dbReference>
<dbReference type="EMBL" id="VFPO01000001">
    <property type="protein sequence ID" value="TQM71455.1"/>
    <property type="molecule type" value="Genomic_DNA"/>
</dbReference>
<dbReference type="Pfam" id="PF00211">
    <property type="entry name" value="Guanylate_cyc"/>
    <property type="match status" value="1"/>
</dbReference>
<dbReference type="PANTHER" id="PTHR43081:SF1">
    <property type="entry name" value="ADENYLATE CYCLASE, TERMINAL-DIFFERENTIATION SPECIFIC"/>
    <property type="match status" value="1"/>
</dbReference>